<reference evidence="1 2" key="1">
    <citation type="submission" date="2016-10" db="EMBL/GenBank/DDBJ databases">
        <authorList>
            <person name="de Groot N.N."/>
        </authorList>
    </citation>
    <scope>NUCLEOTIDE SEQUENCE [LARGE SCALE GENOMIC DNA]</scope>
    <source>
        <strain evidence="1 2">DSM 23310</strain>
    </source>
</reference>
<keyword evidence="2" id="KW-1185">Reference proteome</keyword>
<organism evidence="1 2">
    <name type="scientific">Tepidimicrobium xylanilyticum</name>
    <dbReference type="NCBI Taxonomy" id="1123352"/>
    <lineage>
        <taxon>Bacteria</taxon>
        <taxon>Bacillati</taxon>
        <taxon>Bacillota</taxon>
        <taxon>Tissierellia</taxon>
        <taxon>Tissierellales</taxon>
        <taxon>Tepidimicrobiaceae</taxon>
        <taxon>Tepidimicrobium</taxon>
    </lineage>
</organism>
<dbReference type="Proteomes" id="UP000198828">
    <property type="component" value="Unassembled WGS sequence"/>
</dbReference>
<evidence type="ECO:0000313" key="2">
    <source>
        <dbReference type="Proteomes" id="UP000198828"/>
    </source>
</evidence>
<dbReference type="Pfam" id="PF20036">
    <property type="entry name" value="Gp13-like"/>
    <property type="match status" value="1"/>
</dbReference>
<sequence length="327" mass="36030">MTITRIADVIQPEVFTPYTIQRTMELSALIQSGIAENNSEFDSLASGPNTLINMPFWHDLTGEPEVMHDEGETTPGKIKAGQDMARKLGFVKSYGANALSAMLSGDDPMKAIANLFADYWNRQYQQILLSILDGVFAAPNMAEKVHDITAAEGEKAYINGRTFIDATQKMGDAKDLLTGVMMHSAVEAHLAKNDLIEYIEDSQGKIRIPYFMGKRVIVDDAMPFDTTTGAGVAYLFGQGAIAWGNGSHKDIQETEVVRKGLSLAGEDILVNRKISILHPRGVAWVEPAGGTEKTFPSLVELEDGNNWNRVFEPKAVRIVKFMFKIDE</sequence>
<dbReference type="RefSeq" id="WP_093755264.1">
    <property type="nucleotide sequence ID" value="NZ_FNNG01000033.1"/>
</dbReference>
<proteinExistence type="predicted"/>
<dbReference type="EMBL" id="FNNG01000033">
    <property type="protein sequence ID" value="SDX89593.1"/>
    <property type="molecule type" value="Genomic_DNA"/>
</dbReference>
<name>A0A1H3FES1_9FIRM</name>
<dbReference type="AlphaFoldDB" id="A0A1H3FES1"/>
<dbReference type="OrthoDB" id="6440753at2"/>
<accession>A0A1H3FES1</accession>
<dbReference type="InterPro" id="IPR045404">
    <property type="entry name" value="Gp13-like"/>
</dbReference>
<gene>
    <name evidence="1" type="ORF">SAMN05660923_03124</name>
</gene>
<protein>
    <recommendedName>
        <fullName evidence="3">Coat protein</fullName>
    </recommendedName>
</protein>
<evidence type="ECO:0000313" key="1">
    <source>
        <dbReference type="EMBL" id="SDX89593.1"/>
    </source>
</evidence>
<evidence type="ECO:0008006" key="3">
    <source>
        <dbReference type="Google" id="ProtNLM"/>
    </source>
</evidence>